<organism evidence="7 9">
    <name type="scientific">Rotaria sordida</name>
    <dbReference type="NCBI Taxonomy" id="392033"/>
    <lineage>
        <taxon>Eukaryota</taxon>
        <taxon>Metazoa</taxon>
        <taxon>Spiralia</taxon>
        <taxon>Gnathifera</taxon>
        <taxon>Rotifera</taxon>
        <taxon>Eurotatoria</taxon>
        <taxon>Bdelloidea</taxon>
        <taxon>Philodinida</taxon>
        <taxon>Philodinidae</taxon>
        <taxon>Rotaria</taxon>
    </lineage>
</organism>
<proteinExistence type="predicted"/>
<dbReference type="GO" id="GO:0005814">
    <property type="term" value="C:centriole"/>
    <property type="evidence" value="ECO:0007669"/>
    <property type="project" value="TreeGrafter"/>
</dbReference>
<dbReference type="Pfam" id="PF24654">
    <property type="entry name" value="CEP76_N"/>
    <property type="match status" value="1"/>
</dbReference>
<evidence type="ECO:0000313" key="9">
    <source>
        <dbReference type="Proteomes" id="UP000663889"/>
    </source>
</evidence>
<reference evidence="7" key="1">
    <citation type="submission" date="2021-02" db="EMBL/GenBank/DDBJ databases">
        <authorList>
            <person name="Nowell W R."/>
        </authorList>
    </citation>
    <scope>NUCLEOTIDE SEQUENCE</scope>
</reference>
<dbReference type="InterPro" id="IPR056290">
    <property type="entry name" value="CEPT76/DRC7_peptidase-like_dom"/>
</dbReference>
<dbReference type="Proteomes" id="UP000663889">
    <property type="component" value="Unassembled WGS sequence"/>
</dbReference>
<dbReference type="InterPro" id="IPR052299">
    <property type="entry name" value="CEP76"/>
</dbReference>
<dbReference type="AlphaFoldDB" id="A0A814TZW5"/>
<dbReference type="EMBL" id="CAJOBE010001639">
    <property type="protein sequence ID" value="CAF3761720.1"/>
    <property type="molecule type" value="Genomic_DNA"/>
</dbReference>
<evidence type="ECO:0000313" key="7">
    <source>
        <dbReference type="EMBL" id="CAF1168214.1"/>
    </source>
</evidence>
<dbReference type="GO" id="GO:0046599">
    <property type="term" value="P:regulation of centriole replication"/>
    <property type="evidence" value="ECO:0007669"/>
    <property type="project" value="TreeGrafter"/>
</dbReference>
<evidence type="ECO:0000259" key="6">
    <source>
        <dbReference type="Pfam" id="PF24656"/>
    </source>
</evidence>
<dbReference type="Pfam" id="PF24652">
    <property type="entry name" value="CEP76_C"/>
    <property type="match status" value="1"/>
</dbReference>
<dbReference type="PANTHER" id="PTHR46436">
    <property type="entry name" value="CENTROSOMAL PROTEIN OF 76 KDA"/>
    <property type="match status" value="1"/>
</dbReference>
<feature type="domain" description="CEP76/DRC7 peptidase-like" evidence="6">
    <location>
        <begin position="375"/>
        <end position="506"/>
    </location>
</feature>
<name>A0A814TZW5_9BILA</name>
<dbReference type="GO" id="GO:0005813">
    <property type="term" value="C:centrosome"/>
    <property type="evidence" value="ECO:0007669"/>
    <property type="project" value="UniProtKB-SubCell"/>
</dbReference>
<gene>
    <name evidence="8" type="ORF">FNK824_LOCUS12842</name>
    <name evidence="7" type="ORF">SEV965_LOCUS19362</name>
</gene>
<evidence type="ECO:0000259" key="5">
    <source>
        <dbReference type="Pfam" id="PF24654"/>
    </source>
</evidence>
<keyword evidence="2" id="KW-0963">Cytoplasm</keyword>
<evidence type="ECO:0000313" key="8">
    <source>
        <dbReference type="EMBL" id="CAF3761720.1"/>
    </source>
</evidence>
<dbReference type="InterPro" id="IPR056289">
    <property type="entry name" value="CEP76_N"/>
</dbReference>
<dbReference type="InterPro" id="IPR056288">
    <property type="entry name" value="CEP76_C"/>
</dbReference>
<feature type="domain" description="CEP76 N-terminal" evidence="5">
    <location>
        <begin position="12"/>
        <end position="68"/>
    </location>
</feature>
<comment type="caution">
    <text evidence="7">The sequence shown here is derived from an EMBL/GenBank/DDBJ whole genome shotgun (WGS) entry which is preliminary data.</text>
</comment>
<dbReference type="Pfam" id="PF15627">
    <property type="entry name" value="CEP76-C2"/>
    <property type="match status" value="1"/>
</dbReference>
<sequence length="678" mass="76681">MASVAPDEITKIKQIISHHLSQSDINNAIRDVLADYAQRHPNSGPISRDALIRELRNRGIVDSMMQNIQFGTQQPSPRQRQSLVPSKPTVNTVDTDQLVSVPLEQVNFDANRRHLYLQFLNGKAFTDYLNEPQTEGYPGYASSSLVSSFSISILFRNQRFRTRPFACAGEPYVNQGFLLELHKDKVQGEFGAMADNQTLLSICDRVHIVLTRKDVLGEIHLVSSHFLEWRQVLCAQANKTNRILELNGIGAENKLPVGVINVCLQLIPPLNESVAEDVLAAQLDLEHSKSTERERLFLIYAKQWWKEFLEIREEHRTRLVKIFGQDENGVNHPVFSFVQPLRSGRLLDTPREAARFVSLIGYDRHSVVGNTDRTEMWTHTHAFLARNCGDCENHAVLLCSLLLGFGLDAYVCVGTKGKNQIHSWVVTIGADDIFFWESLNGNRYQHISIDPDAPPLDKLSLNNIRHPYKTIGCLFNDKSFYANVQPTCNVDTSVFRLTDQSKWKAMSVDAIASVNTPGLVLTAPMMPHLMSNTLDPVALSNDIEKQIRALIIQHRKDLGYTTQFDDHLSYLLSPALSSYELERVTGLSVGNEEFQEAVRRAVPNGHAFKGFPIQFVHKNARKAFVFSLKNNLCEEIVCCHGDQVRLAVRVRVFTYPENALATWMMFACRYKSVGSTKY</sequence>
<evidence type="ECO:0000259" key="3">
    <source>
        <dbReference type="Pfam" id="PF15627"/>
    </source>
</evidence>
<dbReference type="Proteomes" id="UP000663874">
    <property type="component" value="Unassembled WGS sequence"/>
</dbReference>
<protein>
    <recommendedName>
        <fullName evidence="10">Centrosomal protein of 76 kDa</fullName>
    </recommendedName>
</protein>
<evidence type="ECO:0000256" key="2">
    <source>
        <dbReference type="ARBA" id="ARBA00022490"/>
    </source>
</evidence>
<dbReference type="InterPro" id="IPR028926">
    <property type="entry name" value="CEP76-C2"/>
</dbReference>
<evidence type="ECO:0008006" key="10">
    <source>
        <dbReference type="Google" id="ProtNLM"/>
    </source>
</evidence>
<accession>A0A814TZW5</accession>
<feature type="domain" description="Centrosomal protein of 76 kDa C-terminal" evidence="4">
    <location>
        <begin position="534"/>
        <end position="671"/>
    </location>
</feature>
<dbReference type="Pfam" id="PF24656">
    <property type="entry name" value="CEPT76_peptidase"/>
    <property type="match status" value="1"/>
</dbReference>
<dbReference type="Gene3D" id="3.10.620.30">
    <property type="match status" value="1"/>
</dbReference>
<dbReference type="EMBL" id="CAJNOU010001203">
    <property type="protein sequence ID" value="CAF1168214.1"/>
    <property type="molecule type" value="Genomic_DNA"/>
</dbReference>
<feature type="domain" description="CEP76 C2" evidence="3">
    <location>
        <begin position="109"/>
        <end position="271"/>
    </location>
</feature>
<evidence type="ECO:0000256" key="1">
    <source>
        <dbReference type="ARBA" id="ARBA00004300"/>
    </source>
</evidence>
<evidence type="ECO:0000259" key="4">
    <source>
        <dbReference type="Pfam" id="PF24652"/>
    </source>
</evidence>
<dbReference type="PANTHER" id="PTHR46436:SF1">
    <property type="entry name" value="CENTROSOMAL PROTEIN OF 76 KDA"/>
    <property type="match status" value="1"/>
</dbReference>
<comment type="subcellular location">
    <subcellularLocation>
        <location evidence="1">Cytoplasm</location>
        <location evidence="1">Cytoskeleton</location>
        <location evidence="1">Microtubule organizing center</location>
        <location evidence="1">Centrosome</location>
    </subcellularLocation>
</comment>